<dbReference type="InterPro" id="IPR058248">
    <property type="entry name" value="Lxx211020-like"/>
</dbReference>
<proteinExistence type="predicted"/>
<evidence type="ECO:0000313" key="3">
    <source>
        <dbReference type="Proteomes" id="UP000620266"/>
    </source>
</evidence>
<dbReference type="AlphaFoldDB" id="A0A8J2UMQ4"/>
<protein>
    <recommendedName>
        <fullName evidence="4">Copper chaperone PCu(A)C</fullName>
    </recommendedName>
</protein>
<keyword evidence="1" id="KW-0732">Signal</keyword>
<name>A0A8J2UMQ4_9BURK</name>
<evidence type="ECO:0000313" key="2">
    <source>
        <dbReference type="EMBL" id="GGC06833.1"/>
    </source>
</evidence>
<comment type="caution">
    <text evidence="2">The sequence shown here is derived from an EMBL/GenBank/DDBJ whole genome shotgun (WGS) entry which is preliminary data.</text>
</comment>
<accession>A0A8J2UMQ4</accession>
<dbReference type="PANTHER" id="PTHR36302:SF1">
    <property type="entry name" value="COPPER CHAPERONE PCU(A)C"/>
    <property type="match status" value="1"/>
</dbReference>
<dbReference type="InterPro" id="IPR036182">
    <property type="entry name" value="PCuAC_sf"/>
</dbReference>
<keyword evidence="3" id="KW-1185">Reference proteome</keyword>
<dbReference type="EMBL" id="BMCG01000003">
    <property type="protein sequence ID" value="GGC06833.1"/>
    <property type="molecule type" value="Genomic_DNA"/>
</dbReference>
<gene>
    <name evidence="2" type="ORF">GCM10007205_15100</name>
</gene>
<evidence type="ECO:0000256" key="1">
    <source>
        <dbReference type="SAM" id="SignalP"/>
    </source>
</evidence>
<dbReference type="Proteomes" id="UP000620266">
    <property type="component" value="Unassembled WGS sequence"/>
</dbReference>
<feature type="chain" id="PRO_5035150311" description="Copper chaperone PCu(A)C" evidence="1">
    <location>
        <begin position="24"/>
        <end position="163"/>
    </location>
</feature>
<dbReference type="PANTHER" id="PTHR36302">
    <property type="entry name" value="BLR7088 PROTEIN"/>
    <property type="match status" value="1"/>
</dbReference>
<dbReference type="SUPFAM" id="SSF110087">
    <property type="entry name" value="DR1885-like metal-binding protein"/>
    <property type="match status" value="1"/>
</dbReference>
<reference evidence="2" key="2">
    <citation type="submission" date="2020-09" db="EMBL/GenBank/DDBJ databases">
        <authorList>
            <person name="Sun Q."/>
            <person name="Sedlacek I."/>
        </authorList>
    </citation>
    <scope>NUCLEOTIDE SEQUENCE</scope>
    <source>
        <strain evidence="2">CCM 7086</strain>
    </source>
</reference>
<dbReference type="Pfam" id="PF04314">
    <property type="entry name" value="PCuAC"/>
    <property type="match status" value="1"/>
</dbReference>
<feature type="signal peptide" evidence="1">
    <location>
        <begin position="1"/>
        <end position="23"/>
    </location>
</feature>
<dbReference type="Gene3D" id="2.60.40.1890">
    <property type="entry name" value="PCu(A)C copper chaperone"/>
    <property type="match status" value="1"/>
</dbReference>
<organism evidence="2 3">
    <name type="scientific">Oxalicibacterium flavum</name>
    <dbReference type="NCBI Taxonomy" id="179467"/>
    <lineage>
        <taxon>Bacteria</taxon>
        <taxon>Pseudomonadati</taxon>
        <taxon>Pseudomonadota</taxon>
        <taxon>Betaproteobacteria</taxon>
        <taxon>Burkholderiales</taxon>
        <taxon>Oxalobacteraceae</taxon>
        <taxon>Oxalicibacterium</taxon>
    </lineage>
</organism>
<dbReference type="InterPro" id="IPR007410">
    <property type="entry name" value="LpqE-like"/>
</dbReference>
<dbReference type="RefSeq" id="WP_188395618.1">
    <property type="nucleotide sequence ID" value="NZ_BMCG01000003.1"/>
</dbReference>
<evidence type="ECO:0008006" key="4">
    <source>
        <dbReference type="Google" id="ProtNLM"/>
    </source>
</evidence>
<sequence length="163" mass="17168">MTLRLASLAFAFAVSLTAAPIHAQTSHAGDIHVGQAYARASMPGQTSGGAYVSLENTGAHADALIAAQSPAATSMEIHTMSMEGNVMRMREVDGIELAGGQKVIMEPGKGYHLMLMGLKAPLKAGDRIPVTLTFRKAGKIDTTFEVRDARHPGGGMESGHHHH</sequence>
<reference evidence="2" key="1">
    <citation type="journal article" date="2014" name="Int. J. Syst. Evol. Microbiol.">
        <title>Complete genome sequence of Corynebacterium casei LMG S-19264T (=DSM 44701T), isolated from a smear-ripened cheese.</title>
        <authorList>
            <consortium name="US DOE Joint Genome Institute (JGI-PGF)"/>
            <person name="Walter F."/>
            <person name="Albersmeier A."/>
            <person name="Kalinowski J."/>
            <person name="Ruckert C."/>
        </authorList>
    </citation>
    <scope>NUCLEOTIDE SEQUENCE</scope>
    <source>
        <strain evidence="2">CCM 7086</strain>
    </source>
</reference>